<dbReference type="AlphaFoldDB" id="A0A2N5ZBD2"/>
<dbReference type="SUPFAM" id="SSF54523">
    <property type="entry name" value="Pili subunits"/>
    <property type="match status" value="1"/>
</dbReference>
<reference evidence="2 3" key="1">
    <citation type="submission" date="2017-11" db="EMBL/GenBank/DDBJ databases">
        <title>Genome-resolved metagenomics identifies genetic mobility, metabolic interactions, and unexpected diversity in perchlorate-reducing communities.</title>
        <authorList>
            <person name="Barnum T.P."/>
            <person name="Figueroa I.A."/>
            <person name="Carlstrom C.I."/>
            <person name="Lucas L.N."/>
            <person name="Engelbrektson A.L."/>
            <person name="Coates J.D."/>
        </authorList>
    </citation>
    <scope>NUCLEOTIDE SEQUENCE [LARGE SCALE GENOMIC DNA]</scope>
    <source>
        <strain evidence="2">BM706</strain>
    </source>
</reference>
<dbReference type="NCBIfam" id="TIGR02532">
    <property type="entry name" value="IV_pilin_GFxxxE"/>
    <property type="match status" value="1"/>
</dbReference>
<proteinExistence type="predicted"/>
<dbReference type="PANTHER" id="PTHR30093">
    <property type="entry name" value="GENERAL SECRETION PATHWAY PROTEIN G"/>
    <property type="match status" value="1"/>
</dbReference>
<dbReference type="Proteomes" id="UP000234857">
    <property type="component" value="Unassembled WGS sequence"/>
</dbReference>
<comment type="caution">
    <text evidence="2">The sequence shown here is derived from an EMBL/GenBank/DDBJ whole genome shotgun (WGS) entry which is preliminary data.</text>
</comment>
<name>A0A2N5ZBD2_MUIH1</name>
<accession>A0A2N5ZBD2</accession>
<dbReference type="Gene3D" id="3.30.700.10">
    <property type="entry name" value="Glycoprotein, Type 4 Pilin"/>
    <property type="match status" value="1"/>
</dbReference>
<dbReference type="PROSITE" id="PS00409">
    <property type="entry name" value="PROKAR_NTER_METHYL"/>
    <property type="match status" value="1"/>
</dbReference>
<organism evidence="2 3">
    <name type="scientific">Muiribacterium halophilum</name>
    <dbReference type="NCBI Taxonomy" id="2053465"/>
    <lineage>
        <taxon>Bacteria</taxon>
        <taxon>Candidatus Muiribacteriota</taxon>
        <taxon>Candidatus Muiribacteriia</taxon>
        <taxon>Candidatus Muiribacteriales</taxon>
        <taxon>Candidatus Muiribacteriaceae</taxon>
        <taxon>Candidatus Muiribacterium</taxon>
    </lineage>
</organism>
<evidence type="ECO:0000313" key="3">
    <source>
        <dbReference type="Proteomes" id="UP000234857"/>
    </source>
</evidence>
<keyword evidence="1" id="KW-1133">Transmembrane helix</keyword>
<keyword evidence="1" id="KW-0472">Membrane</keyword>
<evidence type="ECO:0008006" key="4">
    <source>
        <dbReference type="Google" id="ProtNLM"/>
    </source>
</evidence>
<dbReference type="EMBL" id="PKTG01000123">
    <property type="protein sequence ID" value="PLX15993.1"/>
    <property type="molecule type" value="Genomic_DNA"/>
</dbReference>
<feature type="transmembrane region" description="Helical" evidence="1">
    <location>
        <begin position="6"/>
        <end position="27"/>
    </location>
</feature>
<evidence type="ECO:0000313" key="2">
    <source>
        <dbReference type="EMBL" id="PLX15993.1"/>
    </source>
</evidence>
<sequence length="321" mass="34280">MGNKKGFSLVELMIVVAIIGILVAALLPQLSDMIEKAKASTTRQSMKAMVDAITRYNATESQEISNLNWLVPKYLKEIKPDPWGSPYVLLPDDGVIISYGPDRQYNSDISSPAANLVNRDNIEVYYKPKLRITEAKVSIDRDGNSRLNNGDRFTIFFTKPAGGDGSASQSPTITPNGTGTDFDFLNCYDPSTPPTEGVIGLNAATAPTAAGTNYFSSSPGGMAQDPTYLDDLDGSGVSAIVLSLCDKTTGAAGGTHPLNGDANSIYLTFEVVTSDNTEITHDLYVQFDATSTDPATGTYFDKRGIKAVANGYAVKVEPSAF</sequence>
<keyword evidence="1" id="KW-0812">Transmembrane</keyword>
<gene>
    <name evidence="2" type="ORF">C0601_11570</name>
</gene>
<dbReference type="InterPro" id="IPR045584">
    <property type="entry name" value="Pilin-like"/>
</dbReference>
<protein>
    <recommendedName>
        <fullName evidence="4">Type II secretion system protein GspG C-terminal domain-containing protein</fullName>
    </recommendedName>
</protein>
<evidence type="ECO:0000256" key="1">
    <source>
        <dbReference type="SAM" id="Phobius"/>
    </source>
</evidence>
<dbReference type="InterPro" id="IPR012902">
    <property type="entry name" value="N_methyl_site"/>
</dbReference>
<dbReference type="Pfam" id="PF07963">
    <property type="entry name" value="N_methyl"/>
    <property type="match status" value="1"/>
</dbReference>